<sequence length="194" mass="19885">MSSPPPLPGTPGPTSATAQPPAERGWWARHWKWAVPLIVLVLGALLLASIAVFVLGIARVTKSSEPYRVGVAAAQHDPRVAAALGAPIKDGIIPSGSFNSSGGGSGNAELSVSLHGSRANGTLYIEAERHAGEWHYTTLQVLPDAGEAIPLLDALGQDADSEDDEEADGMAVEAPPVPAADVHSAPPAEADATK</sequence>
<keyword evidence="2" id="KW-0812">Transmembrane</keyword>
<dbReference type="Pfam" id="PF08695">
    <property type="entry name" value="Coa1"/>
    <property type="match status" value="1"/>
</dbReference>
<dbReference type="EMBL" id="JAQMHB010000001">
    <property type="protein sequence ID" value="MDS9993493.1"/>
    <property type="molecule type" value="Genomic_DNA"/>
</dbReference>
<reference evidence="3 4" key="1">
    <citation type="submission" date="2023-01" db="EMBL/GenBank/DDBJ databases">
        <title>Xanthomonas hawaiianensis sp. nov. isolated from Araceae family in Hawaii.</title>
        <authorList>
            <person name="Chunag S.-C."/>
            <person name="Dobhal S."/>
            <person name="Alvarez A."/>
            <person name="Arif M."/>
        </authorList>
    </citation>
    <scope>NUCLEOTIDE SEQUENCE [LARGE SCALE GENOMIC DNA]</scope>
    <source>
        <strain evidence="3 4">A2111</strain>
    </source>
</reference>
<evidence type="ECO:0000313" key="3">
    <source>
        <dbReference type="EMBL" id="MDS9993493.1"/>
    </source>
</evidence>
<feature type="transmembrane region" description="Helical" evidence="2">
    <location>
        <begin position="33"/>
        <end position="58"/>
    </location>
</feature>
<evidence type="ECO:0000313" key="4">
    <source>
        <dbReference type="Proteomes" id="UP001260534"/>
    </source>
</evidence>
<feature type="compositionally biased region" description="Pro residues" evidence="1">
    <location>
        <begin position="1"/>
        <end position="11"/>
    </location>
</feature>
<dbReference type="InterPro" id="IPR014807">
    <property type="entry name" value="Coa1"/>
</dbReference>
<gene>
    <name evidence="3" type="ORF">PNQ69_11975</name>
</gene>
<feature type="compositionally biased region" description="Low complexity" evidence="1">
    <location>
        <begin position="12"/>
        <end position="21"/>
    </location>
</feature>
<dbReference type="RefSeq" id="WP_209231274.1">
    <property type="nucleotide sequence ID" value="NZ_JAGHXG010000014.1"/>
</dbReference>
<feature type="compositionally biased region" description="Acidic residues" evidence="1">
    <location>
        <begin position="159"/>
        <end position="168"/>
    </location>
</feature>
<keyword evidence="2" id="KW-1133">Transmembrane helix</keyword>
<proteinExistence type="predicted"/>
<dbReference type="Proteomes" id="UP001260534">
    <property type="component" value="Unassembled WGS sequence"/>
</dbReference>
<evidence type="ECO:0000256" key="1">
    <source>
        <dbReference type="SAM" id="MobiDB-lite"/>
    </source>
</evidence>
<protein>
    <submittedName>
        <fullName evidence="3">Cytochrome c oxidase assembly factor Coa1 family protein</fullName>
    </submittedName>
</protein>
<accession>A0ABU2I5S6</accession>
<name>A0ABU2I5S6_9XANT</name>
<organism evidence="3 4">
    <name type="scientific">Xanthomonas hawaiiensis</name>
    <dbReference type="NCBI Taxonomy" id="3003247"/>
    <lineage>
        <taxon>Bacteria</taxon>
        <taxon>Pseudomonadati</taxon>
        <taxon>Pseudomonadota</taxon>
        <taxon>Gammaproteobacteria</taxon>
        <taxon>Lysobacterales</taxon>
        <taxon>Lysobacteraceae</taxon>
        <taxon>Xanthomonas</taxon>
    </lineage>
</organism>
<evidence type="ECO:0000256" key="2">
    <source>
        <dbReference type="SAM" id="Phobius"/>
    </source>
</evidence>
<feature type="region of interest" description="Disordered" evidence="1">
    <location>
        <begin position="1"/>
        <end position="21"/>
    </location>
</feature>
<keyword evidence="2" id="KW-0472">Membrane</keyword>
<comment type="caution">
    <text evidence="3">The sequence shown here is derived from an EMBL/GenBank/DDBJ whole genome shotgun (WGS) entry which is preliminary data.</text>
</comment>
<feature type="compositionally biased region" description="Low complexity" evidence="1">
    <location>
        <begin position="171"/>
        <end position="182"/>
    </location>
</feature>
<feature type="region of interest" description="Disordered" evidence="1">
    <location>
        <begin position="156"/>
        <end position="194"/>
    </location>
</feature>
<keyword evidence="4" id="KW-1185">Reference proteome</keyword>